<dbReference type="EMBL" id="JTBC02000002">
    <property type="protein sequence ID" value="PNO70595.1"/>
    <property type="molecule type" value="Genomic_DNA"/>
</dbReference>
<protein>
    <submittedName>
        <fullName evidence="1">Uncharacterized protein</fullName>
    </submittedName>
</protein>
<accession>A0AAP8TQS7</accession>
<organism evidence="1 2">
    <name type="scientific">Serratia marcescens</name>
    <dbReference type="NCBI Taxonomy" id="615"/>
    <lineage>
        <taxon>Bacteria</taxon>
        <taxon>Pseudomonadati</taxon>
        <taxon>Pseudomonadota</taxon>
        <taxon>Gammaproteobacteria</taxon>
        <taxon>Enterobacterales</taxon>
        <taxon>Yersiniaceae</taxon>
        <taxon>Serratia</taxon>
    </lineage>
</organism>
<evidence type="ECO:0000313" key="1">
    <source>
        <dbReference type="EMBL" id="PNO70595.1"/>
    </source>
</evidence>
<comment type="caution">
    <text evidence="1">The sequence shown here is derived from an EMBL/GenBank/DDBJ whole genome shotgun (WGS) entry which is preliminary data.</text>
</comment>
<gene>
    <name evidence="1" type="ORF">MC70_011540</name>
</gene>
<sequence>MRWFFCFLGGCFTQQVRFVIICLVDCYYKDVEMQKSLLVALGVIVLSGCAGQNDDYQLNSKQSSAQKDSKEWKEFVAPLSTKTQSPQDRLMKRAERNY</sequence>
<reference evidence="2" key="1">
    <citation type="submission" date="2017-12" db="EMBL/GenBank/DDBJ databases">
        <title>FDA dAtabase for Regulatory Grade micrObial Sequences (FDA-ARGOS): Supporting development and validation of Infectious Disease Dx tests.</title>
        <authorList>
            <person name="Campos J."/>
            <person name="Goldberg B."/>
            <person name="Tallon L."/>
            <person name="Sadzewicz L."/>
            <person name="Sengamalay N."/>
            <person name="Ott S."/>
            <person name="Godinez A."/>
            <person name="Nagaraj S."/>
            <person name="Vavikolanu K."/>
            <person name="Vyas G."/>
            <person name="Nadendla S."/>
            <person name="Aluvathingal J."/>
            <person name="Geyer C."/>
            <person name="Nandy P."/>
            <person name="Hobson J."/>
            <person name="Sichtig H."/>
        </authorList>
    </citation>
    <scope>NUCLEOTIDE SEQUENCE [LARGE SCALE GENOMIC DNA]</scope>
    <source>
        <strain evidence="2">FDAARGOS_79</strain>
    </source>
</reference>
<proteinExistence type="predicted"/>
<evidence type="ECO:0000313" key="2">
    <source>
        <dbReference type="Proteomes" id="UP000030378"/>
    </source>
</evidence>
<dbReference type="AlphaFoldDB" id="A0AAP8TQS7"/>
<name>A0AAP8TQS7_SERMA</name>
<dbReference type="Proteomes" id="UP000030378">
    <property type="component" value="Unassembled WGS sequence"/>
</dbReference>